<dbReference type="InterPro" id="IPR003593">
    <property type="entry name" value="AAA+_ATPase"/>
</dbReference>
<feature type="domain" description="FtsK" evidence="5">
    <location>
        <begin position="311"/>
        <end position="515"/>
    </location>
</feature>
<dbReference type="PANTHER" id="PTHR22683">
    <property type="entry name" value="SPORULATION PROTEIN RELATED"/>
    <property type="match status" value="1"/>
</dbReference>
<evidence type="ECO:0000256" key="4">
    <source>
        <dbReference type="SAM" id="MobiDB-lite"/>
    </source>
</evidence>
<sequence>MAAAQNKKSDNDTPVTIPWQAVGAWVTSTGITASEWLHLTDSLTFTPTVTAVSMAASAAAGVMAGSSARTAAQRRALLNDLAEHMFPLQGFKKSSPKTIKVRSWLPVAEQTSDCHYRSYPAELRISYTSNVATRQLAAAARLAPSAFGGAGDDDIDIGAKGDWFKQVARLLTDCIGIRYTVTADRTNRTLIAKPAAPEPPVPPAIVRLKRFVARQFESDAKLLEYDLDSTGQVIKFVVSHTISDKLARMPARQNSIDNIMSAVLPGRWRGQWNHIKDVVTFEQRPTLPRLLWPRIYPEPQSLDEVKALYPKQRFYIGEDEDRNPIWCCPKAVPQRLITGPTGSGKTSTIHTWITQAARAHWPVYIVDRKRIEYRGFRDWPNVQIVATRIEEQIALIYHVWSLMQIRYDAVEGGVADAEEYVPILLILDEYTELLRDMENWYTKLKQKFDAKETKNWPRFLDIDEKVQSIARLGRTGRVHLIKGMQRPDVKYLDGEARDNFTGRQSLGQLGPQGAKMMWGNQQTGTAIPPGLLGRGIAKNEQGKPVEVQHYFTPDPSKNEHMSIPLAQDVLDALRPTYTSHPRIVFDTPYEPGEEIAAAHYMDYLEAPVYHATDRPDLDPLSDEYRYKPSLTAEARERATGALGPAHNKSRSHRTSSAASATAPRKRSRKAEAVTEDWPGYGDTVPRAHEELQVGDLILVNPGNDEWGVLELESEPDPIDEHLMVLQYRGLDGEHDLLVIDPGDPVISRRLVEEDEDLGHSDQEAA</sequence>
<feature type="region of interest" description="Disordered" evidence="4">
    <location>
        <begin position="636"/>
        <end position="683"/>
    </location>
</feature>
<evidence type="ECO:0000256" key="2">
    <source>
        <dbReference type="ARBA" id="ARBA00022840"/>
    </source>
</evidence>
<dbReference type="InterPro" id="IPR002543">
    <property type="entry name" value="FtsK_dom"/>
</dbReference>
<reference evidence="6 7" key="1">
    <citation type="submission" date="2015-03" db="EMBL/GenBank/DDBJ databases">
        <authorList>
            <person name="Murphy D."/>
        </authorList>
    </citation>
    <scope>NUCLEOTIDE SEQUENCE [LARGE SCALE GENOMIC DNA]</scope>
    <source>
        <strain evidence="6 7">PAP088</strain>
    </source>
</reference>
<dbReference type="SUPFAM" id="SSF52540">
    <property type="entry name" value="P-loop containing nucleoside triphosphate hydrolases"/>
    <property type="match status" value="1"/>
</dbReference>
<keyword evidence="6" id="KW-0131">Cell cycle</keyword>
<keyword evidence="1 3" id="KW-0547">Nucleotide-binding</keyword>
<dbReference type="Gene3D" id="3.40.50.300">
    <property type="entry name" value="P-loop containing nucleotide triphosphate hydrolases"/>
    <property type="match status" value="1"/>
</dbReference>
<dbReference type="PANTHER" id="PTHR22683:SF47">
    <property type="entry name" value="FTSK DOMAIN-CONTAINING PROTEIN YDCQ"/>
    <property type="match status" value="1"/>
</dbReference>
<dbReference type="GO" id="GO:0005524">
    <property type="term" value="F:ATP binding"/>
    <property type="evidence" value="ECO:0007669"/>
    <property type="project" value="UniProtKB-UniRule"/>
</dbReference>
<feature type="binding site" evidence="3">
    <location>
        <begin position="339"/>
        <end position="346"/>
    </location>
    <ligand>
        <name>ATP</name>
        <dbReference type="ChEBI" id="CHEBI:30616"/>
    </ligand>
</feature>
<evidence type="ECO:0000259" key="5">
    <source>
        <dbReference type="PROSITE" id="PS50901"/>
    </source>
</evidence>
<dbReference type="InterPro" id="IPR050206">
    <property type="entry name" value="FtsK/SpoIIIE/SftA"/>
</dbReference>
<keyword evidence="6" id="KW-0132">Cell division</keyword>
<dbReference type="GO" id="GO:0003677">
    <property type="term" value="F:DNA binding"/>
    <property type="evidence" value="ECO:0007669"/>
    <property type="project" value="InterPro"/>
</dbReference>
<evidence type="ECO:0000313" key="6">
    <source>
        <dbReference type="EMBL" id="CPV66118.1"/>
    </source>
</evidence>
<keyword evidence="2 3" id="KW-0067">ATP-binding</keyword>
<protein>
    <submittedName>
        <fullName evidence="6">Cell division protein FtsK</fullName>
    </submittedName>
</protein>
<evidence type="ECO:0000256" key="3">
    <source>
        <dbReference type="PROSITE-ProRule" id="PRU00289"/>
    </source>
</evidence>
<accession>A0A0U0ZTS5</accession>
<dbReference type="InterPro" id="IPR027417">
    <property type="entry name" value="P-loop_NTPase"/>
</dbReference>
<evidence type="ECO:0000313" key="7">
    <source>
        <dbReference type="Proteomes" id="UP000045782"/>
    </source>
</evidence>
<gene>
    <name evidence="6" type="primary">sftA</name>
    <name evidence="6" type="ORF">ERS075579_03942</name>
</gene>
<evidence type="ECO:0000256" key="1">
    <source>
        <dbReference type="ARBA" id="ARBA00022741"/>
    </source>
</evidence>
<organism evidence="6 7">
    <name type="scientific">Mycobacteroides abscessus</name>
    <dbReference type="NCBI Taxonomy" id="36809"/>
    <lineage>
        <taxon>Bacteria</taxon>
        <taxon>Bacillati</taxon>
        <taxon>Actinomycetota</taxon>
        <taxon>Actinomycetes</taxon>
        <taxon>Mycobacteriales</taxon>
        <taxon>Mycobacteriaceae</taxon>
        <taxon>Mycobacteroides</taxon>
    </lineage>
</organism>
<proteinExistence type="predicted"/>
<dbReference type="Proteomes" id="UP000045782">
    <property type="component" value="Unassembled WGS sequence"/>
</dbReference>
<dbReference type="AlphaFoldDB" id="A0A0U0ZTS5"/>
<name>A0A0U0ZTS5_9MYCO</name>
<dbReference type="PROSITE" id="PS50901">
    <property type="entry name" value="FTSK"/>
    <property type="match status" value="1"/>
</dbReference>
<dbReference type="SMART" id="SM00382">
    <property type="entry name" value="AAA"/>
    <property type="match status" value="1"/>
</dbReference>
<dbReference type="EMBL" id="CSWP01000009">
    <property type="protein sequence ID" value="CPV66118.1"/>
    <property type="molecule type" value="Genomic_DNA"/>
</dbReference>
<dbReference type="GO" id="GO:0051301">
    <property type="term" value="P:cell division"/>
    <property type="evidence" value="ECO:0007669"/>
    <property type="project" value="UniProtKB-KW"/>
</dbReference>